<evidence type="ECO:0000313" key="3">
    <source>
        <dbReference type="Proteomes" id="UP000000763"/>
    </source>
</evidence>
<dbReference type="EMBL" id="AP003379">
    <property type="protein sequence ID" value="BAB90169.1"/>
    <property type="molecule type" value="Genomic_DNA"/>
</dbReference>
<dbReference type="EMBL" id="AP003346">
    <property type="protein sequence ID" value="BAD82120.1"/>
    <property type="molecule type" value="Genomic_DNA"/>
</dbReference>
<evidence type="ECO:0000313" key="2">
    <source>
        <dbReference type="EMBL" id="BAD82120.1"/>
    </source>
</evidence>
<dbReference type="AlphaFoldDB" id="Q8S0Q8"/>
<evidence type="ECO:0000313" key="1">
    <source>
        <dbReference type="EMBL" id="BAB90169.1"/>
    </source>
</evidence>
<protein>
    <submittedName>
        <fullName evidence="1">Uncharacterized protein</fullName>
    </submittedName>
</protein>
<sequence length="64" mass="7072">MKEMVDLGGQRRPMIGTTQICSAKYRPGEMDGQDETEQHGFHCPDSAAATIGVNAVPKRPPRFR</sequence>
<name>Q8S0Q8_ORYSJ</name>
<reference evidence="3" key="2">
    <citation type="journal article" date="2005" name="Nature">
        <title>The map-based sequence of the rice genome.</title>
        <authorList>
            <consortium name="International rice genome sequencing project (IRGSP)"/>
            <person name="Matsumoto T."/>
            <person name="Wu J."/>
            <person name="Kanamori H."/>
            <person name="Katayose Y."/>
            <person name="Fujisawa M."/>
            <person name="Namiki N."/>
            <person name="Mizuno H."/>
            <person name="Yamamoto K."/>
            <person name="Antonio B.A."/>
            <person name="Baba T."/>
            <person name="Sakata K."/>
            <person name="Nagamura Y."/>
            <person name="Aoki H."/>
            <person name="Arikawa K."/>
            <person name="Arita K."/>
            <person name="Bito T."/>
            <person name="Chiden Y."/>
            <person name="Fujitsuka N."/>
            <person name="Fukunaka R."/>
            <person name="Hamada M."/>
            <person name="Harada C."/>
            <person name="Hayashi A."/>
            <person name="Hijishita S."/>
            <person name="Honda M."/>
            <person name="Hosokawa S."/>
            <person name="Ichikawa Y."/>
            <person name="Idonuma A."/>
            <person name="Iijima M."/>
            <person name="Ikeda M."/>
            <person name="Ikeno M."/>
            <person name="Ito K."/>
            <person name="Ito S."/>
            <person name="Ito T."/>
            <person name="Ito Y."/>
            <person name="Ito Y."/>
            <person name="Iwabuchi A."/>
            <person name="Kamiya K."/>
            <person name="Karasawa W."/>
            <person name="Kurita K."/>
            <person name="Katagiri S."/>
            <person name="Kikuta A."/>
            <person name="Kobayashi H."/>
            <person name="Kobayashi N."/>
            <person name="Machita K."/>
            <person name="Maehara T."/>
            <person name="Masukawa M."/>
            <person name="Mizubayashi T."/>
            <person name="Mukai Y."/>
            <person name="Nagasaki H."/>
            <person name="Nagata Y."/>
            <person name="Naito S."/>
            <person name="Nakashima M."/>
            <person name="Nakama Y."/>
            <person name="Nakamichi Y."/>
            <person name="Nakamura M."/>
            <person name="Meguro A."/>
            <person name="Negishi M."/>
            <person name="Ohta I."/>
            <person name="Ohta T."/>
            <person name="Okamoto M."/>
            <person name="Ono N."/>
            <person name="Saji S."/>
            <person name="Sakaguchi M."/>
            <person name="Sakai K."/>
            <person name="Shibata M."/>
            <person name="Shimokawa T."/>
            <person name="Song J."/>
            <person name="Takazaki Y."/>
            <person name="Terasawa K."/>
            <person name="Tsugane M."/>
            <person name="Tsuji K."/>
            <person name="Ueda S."/>
            <person name="Waki K."/>
            <person name="Yamagata H."/>
            <person name="Yamamoto M."/>
            <person name="Yamamoto S."/>
            <person name="Yamane H."/>
            <person name="Yoshiki S."/>
            <person name="Yoshihara R."/>
            <person name="Yukawa K."/>
            <person name="Zhong H."/>
            <person name="Yano M."/>
            <person name="Yuan Q."/>
            <person name="Ouyang S."/>
            <person name="Liu J."/>
            <person name="Jones K.M."/>
            <person name="Gansberger K."/>
            <person name="Moffat K."/>
            <person name="Hill J."/>
            <person name="Bera J."/>
            <person name="Fadrosh D."/>
            <person name="Jin S."/>
            <person name="Johri S."/>
            <person name="Kim M."/>
            <person name="Overton L."/>
            <person name="Reardon M."/>
            <person name="Tsitrin T."/>
            <person name="Vuong H."/>
            <person name="Weaver B."/>
            <person name="Ciecko A."/>
            <person name="Tallon L."/>
            <person name="Jackson J."/>
            <person name="Pai G."/>
            <person name="Aken S.V."/>
            <person name="Utterback T."/>
            <person name="Reidmuller S."/>
            <person name="Feldblyum T."/>
            <person name="Hsiao J."/>
            <person name="Zismann V."/>
            <person name="Iobst S."/>
            <person name="de Vazeille A.R."/>
            <person name="Buell C.R."/>
            <person name="Ying K."/>
            <person name="Li Y."/>
            <person name="Lu T."/>
            <person name="Huang Y."/>
            <person name="Zhao Q."/>
            <person name="Feng Q."/>
            <person name="Zhang L."/>
            <person name="Zhu J."/>
            <person name="Weng Q."/>
            <person name="Mu J."/>
            <person name="Lu Y."/>
            <person name="Fan D."/>
            <person name="Liu Y."/>
            <person name="Guan J."/>
            <person name="Zhang Y."/>
            <person name="Yu S."/>
            <person name="Liu X."/>
            <person name="Zhang Y."/>
            <person name="Hong G."/>
            <person name="Han B."/>
            <person name="Choisne N."/>
            <person name="Demange N."/>
            <person name="Orjeda G."/>
            <person name="Samain S."/>
            <person name="Cattolico L."/>
            <person name="Pelletier E."/>
            <person name="Couloux A."/>
            <person name="Segurens B."/>
            <person name="Wincker P."/>
            <person name="D'Hont A."/>
            <person name="Scarpelli C."/>
            <person name="Weissenbach J."/>
            <person name="Salanoubat M."/>
            <person name="Quetier F."/>
            <person name="Yu Y."/>
            <person name="Kim H.R."/>
            <person name="Rambo T."/>
            <person name="Currie J."/>
            <person name="Collura K."/>
            <person name="Luo M."/>
            <person name="Yang T."/>
            <person name="Ammiraju J.S.S."/>
            <person name="Engler F."/>
            <person name="Soderlund C."/>
            <person name="Wing R.A."/>
            <person name="Palmer L.E."/>
            <person name="de la Bastide M."/>
            <person name="Spiegel L."/>
            <person name="Nascimento L."/>
            <person name="Zutavern T."/>
            <person name="O'Shaughnessy A."/>
            <person name="Dike S."/>
            <person name="Dedhia N."/>
            <person name="Preston R."/>
            <person name="Balija V."/>
            <person name="McCombie W.R."/>
            <person name="Chow T."/>
            <person name="Chen H."/>
            <person name="Chung M."/>
            <person name="Chen C."/>
            <person name="Shaw J."/>
            <person name="Wu H."/>
            <person name="Hsiao K."/>
            <person name="Chao Y."/>
            <person name="Chu M."/>
            <person name="Cheng C."/>
            <person name="Hour A."/>
            <person name="Lee P."/>
            <person name="Lin S."/>
            <person name="Lin Y."/>
            <person name="Liou J."/>
            <person name="Liu S."/>
            <person name="Hsing Y."/>
            <person name="Raghuvanshi S."/>
            <person name="Mohanty A."/>
            <person name="Bharti A.K."/>
            <person name="Gaur A."/>
            <person name="Gupta V."/>
            <person name="Kumar D."/>
            <person name="Ravi V."/>
            <person name="Vij S."/>
            <person name="Kapur A."/>
            <person name="Khurana P."/>
            <person name="Khurana P."/>
            <person name="Khurana J.P."/>
            <person name="Tyagi A.K."/>
            <person name="Gaikwad K."/>
            <person name="Singh A."/>
            <person name="Dalal V."/>
            <person name="Srivastava S."/>
            <person name="Dixit A."/>
            <person name="Pal A.K."/>
            <person name="Ghazi I.A."/>
            <person name="Yadav M."/>
            <person name="Pandit A."/>
            <person name="Bhargava A."/>
            <person name="Sureshbabu K."/>
            <person name="Batra K."/>
            <person name="Sharma T.R."/>
            <person name="Mohapatra T."/>
            <person name="Singh N.K."/>
            <person name="Messing J."/>
            <person name="Nelson A.B."/>
            <person name="Fuks G."/>
            <person name="Kavchok S."/>
            <person name="Keizer G."/>
            <person name="Linton E."/>
            <person name="Llaca V."/>
            <person name="Song R."/>
            <person name="Tanyolac B."/>
            <person name="Young S."/>
            <person name="Ho-Il K."/>
            <person name="Hahn J.H."/>
            <person name="Sangsakoo G."/>
            <person name="Vanavichit A."/>
            <person name="de Mattos Luiz.A.T."/>
            <person name="Zimmer P.D."/>
            <person name="Malone G."/>
            <person name="Dellagostin O."/>
            <person name="de Oliveira A.C."/>
            <person name="Bevan M."/>
            <person name="Bancroft I."/>
            <person name="Minx P."/>
            <person name="Cordum H."/>
            <person name="Wilson R."/>
            <person name="Cheng Z."/>
            <person name="Jin W."/>
            <person name="Jiang J."/>
            <person name="Leong S.A."/>
            <person name="Iwama H."/>
            <person name="Gojobori T."/>
            <person name="Itoh T."/>
            <person name="Niimura Y."/>
            <person name="Fujii Y."/>
            <person name="Habara T."/>
            <person name="Sakai H."/>
            <person name="Sato Y."/>
            <person name="Wilson G."/>
            <person name="Kumar K."/>
            <person name="McCouch S."/>
            <person name="Juretic N."/>
            <person name="Hoen D."/>
            <person name="Wright S."/>
            <person name="Bruskiewich R."/>
            <person name="Bureau T."/>
            <person name="Miyao A."/>
            <person name="Hirochika H."/>
            <person name="Nishikawa T."/>
            <person name="Kadowaki K."/>
            <person name="Sugiura M."/>
            <person name="Burr B."/>
            <person name="Sasaki T."/>
        </authorList>
    </citation>
    <scope>NUCLEOTIDE SEQUENCE [LARGE SCALE GENOMIC DNA]</scope>
    <source>
        <strain evidence="3">cv. Nipponbare</strain>
    </source>
</reference>
<reference evidence="3" key="3">
    <citation type="journal article" date="2008" name="Nucleic Acids Res.">
        <title>The rice annotation project database (RAP-DB): 2008 update.</title>
        <authorList>
            <consortium name="The rice annotation project (RAP)"/>
        </authorList>
    </citation>
    <scope>GENOME REANNOTATION</scope>
    <source>
        <strain evidence="3">cv. Nipponbare</strain>
    </source>
</reference>
<organism evidence="1">
    <name type="scientific">Oryza sativa subsp. japonica</name>
    <name type="common">Rice</name>
    <dbReference type="NCBI Taxonomy" id="39947"/>
    <lineage>
        <taxon>Eukaryota</taxon>
        <taxon>Viridiplantae</taxon>
        <taxon>Streptophyta</taxon>
        <taxon>Embryophyta</taxon>
        <taxon>Tracheophyta</taxon>
        <taxon>Spermatophyta</taxon>
        <taxon>Magnoliopsida</taxon>
        <taxon>Liliopsida</taxon>
        <taxon>Poales</taxon>
        <taxon>Poaceae</taxon>
        <taxon>BOP clade</taxon>
        <taxon>Oryzoideae</taxon>
        <taxon>Oryzeae</taxon>
        <taxon>Oryzinae</taxon>
        <taxon>Oryza</taxon>
        <taxon>Oryza sativa</taxon>
    </lineage>
</organism>
<proteinExistence type="predicted"/>
<dbReference type="Proteomes" id="UP000817658">
    <property type="component" value="Chromosome 1"/>
</dbReference>
<reference evidence="1" key="1">
    <citation type="journal article" date="2002" name="Nature">
        <title>The genome sequence and structure of rice chromosome 1.</title>
        <authorList>
            <person name="Sasaki T."/>
            <person name="Matsumoto T."/>
            <person name="Yamamoto K."/>
            <person name="Sakata K."/>
            <person name="Baba T."/>
            <person name="Katayose Y."/>
            <person name="Wu J."/>
            <person name="Niimura Y."/>
            <person name="Cheng Z."/>
            <person name="Nagamura Y."/>
            <person name="Antonio B.A."/>
            <person name="Kanamori H."/>
            <person name="Hosokawa S."/>
            <person name="Masukawa M."/>
            <person name="Arikawa K."/>
            <person name="Chiden Y."/>
            <person name="Hayashi M."/>
            <person name="Okamoto M."/>
            <person name="Ando T."/>
            <person name="Aoki H."/>
            <person name="Arita K."/>
            <person name="Hamada M."/>
            <person name="Harada C."/>
            <person name="Hijishita S."/>
            <person name="Honda M."/>
            <person name="Ichikawa Y."/>
            <person name="Idonuma A."/>
            <person name="Iijima M."/>
            <person name="Ikeda M."/>
            <person name="Ikeno M."/>
            <person name="Itoh S."/>
            <person name="Itoh T."/>
            <person name="Itoh Y."/>
            <person name="Itoh Y."/>
            <person name="Iwabuchi A."/>
            <person name="Kamiya K."/>
            <person name="Karasawa W."/>
            <person name="Katagiri S."/>
            <person name="Kikuta A."/>
            <person name="Kobayashi N."/>
            <person name="Kono I."/>
            <person name="Machita K."/>
            <person name="Maehara T."/>
            <person name="Mizuno H."/>
            <person name="Mizubayashi T."/>
            <person name="Mukai Y."/>
            <person name="Nagasaki H."/>
            <person name="Nakashima M."/>
            <person name="Nakama Y."/>
            <person name="Nakamichi Y."/>
            <person name="Nakamura M."/>
            <person name="Namiki N."/>
            <person name="Negishi M."/>
            <person name="Ohta I."/>
            <person name="Ono N."/>
            <person name="Saji S."/>
            <person name="Sakai K."/>
            <person name="Shibata M."/>
            <person name="Shimokawa T."/>
            <person name="Shomura A."/>
            <person name="Song J."/>
            <person name="Takazaki Y."/>
            <person name="Terasawa K."/>
            <person name="Tsuji K."/>
            <person name="Waki K."/>
            <person name="Yamagata H."/>
            <person name="Yamane H."/>
            <person name="Yoshiki S."/>
            <person name="Yoshihara R."/>
            <person name="Yukawa K."/>
            <person name="Zhong H."/>
            <person name="Iwama H."/>
            <person name="Endo T."/>
            <person name="Ito H."/>
            <person name="Hahn J.H."/>
            <person name="Kim H.I."/>
            <person name="Eun M.Y."/>
            <person name="Yano M."/>
            <person name="Jiang J."/>
            <person name="Gojobori T."/>
        </authorList>
    </citation>
    <scope>NUCLEOTIDE SEQUENCE</scope>
</reference>
<gene>
    <name evidence="1" type="ORF">P0408G07.27</name>
    <name evidence="2" type="ORF">P0434C04.6</name>
</gene>
<dbReference type="Proteomes" id="UP000000763">
    <property type="component" value="Chromosome 1"/>
</dbReference>
<accession>Q8S0Q8</accession>